<evidence type="ECO:0000256" key="4">
    <source>
        <dbReference type="ARBA" id="ARBA00023242"/>
    </source>
</evidence>
<feature type="compositionally biased region" description="Acidic residues" evidence="6">
    <location>
        <begin position="320"/>
        <end position="330"/>
    </location>
</feature>
<dbReference type="GO" id="GO:0000462">
    <property type="term" value="P:maturation of SSU-rRNA from tricistronic rRNA transcript (SSU-rRNA, 5.8S rRNA, LSU-rRNA)"/>
    <property type="evidence" value="ECO:0007669"/>
    <property type="project" value="TreeGrafter"/>
</dbReference>
<feature type="region of interest" description="Disordered" evidence="6">
    <location>
        <begin position="207"/>
        <end position="335"/>
    </location>
</feature>
<dbReference type="InterPro" id="IPR018972">
    <property type="entry name" value="Sas10_C_dom"/>
</dbReference>
<dbReference type="EMBL" id="VDCV01000013">
    <property type="protein sequence ID" value="KAB5530039.1"/>
    <property type="molecule type" value="Genomic_DNA"/>
</dbReference>
<evidence type="ECO:0000256" key="6">
    <source>
        <dbReference type="SAM" id="MobiDB-lite"/>
    </source>
</evidence>
<feature type="coiled-coil region" evidence="5">
    <location>
        <begin position="8"/>
        <end position="35"/>
    </location>
</feature>
<feature type="compositionally biased region" description="Basic residues" evidence="6">
    <location>
        <begin position="380"/>
        <end position="396"/>
    </location>
</feature>
<gene>
    <name evidence="8" type="ORF">DKX38_020120</name>
</gene>
<comment type="subcellular location">
    <subcellularLocation>
        <location evidence="1">Nucleus</location>
    </subcellularLocation>
</comment>
<feature type="compositionally biased region" description="Basic and acidic residues" evidence="6">
    <location>
        <begin position="726"/>
        <end position="736"/>
    </location>
</feature>
<feature type="region of interest" description="Disordered" evidence="6">
    <location>
        <begin position="151"/>
        <end position="188"/>
    </location>
</feature>
<feature type="compositionally biased region" description="Basic and acidic residues" evidence="6">
    <location>
        <begin position="306"/>
        <end position="319"/>
    </location>
</feature>
<feature type="compositionally biased region" description="Acidic residues" evidence="6">
    <location>
        <begin position="804"/>
        <end position="817"/>
    </location>
</feature>
<name>A0A5N5KI53_9ROSI</name>
<feature type="region of interest" description="Disordered" evidence="6">
    <location>
        <begin position="640"/>
        <end position="672"/>
    </location>
</feature>
<feature type="compositionally biased region" description="Low complexity" evidence="6">
    <location>
        <begin position="740"/>
        <end position="754"/>
    </location>
</feature>
<keyword evidence="4" id="KW-0539">Nucleus</keyword>
<evidence type="ECO:0000256" key="1">
    <source>
        <dbReference type="ARBA" id="ARBA00004123"/>
    </source>
</evidence>
<organism evidence="8 9">
    <name type="scientific">Salix brachista</name>
    <dbReference type="NCBI Taxonomy" id="2182728"/>
    <lineage>
        <taxon>Eukaryota</taxon>
        <taxon>Viridiplantae</taxon>
        <taxon>Streptophyta</taxon>
        <taxon>Embryophyta</taxon>
        <taxon>Tracheophyta</taxon>
        <taxon>Spermatophyta</taxon>
        <taxon>Magnoliopsida</taxon>
        <taxon>eudicotyledons</taxon>
        <taxon>Gunneridae</taxon>
        <taxon>Pentapetalae</taxon>
        <taxon>rosids</taxon>
        <taxon>fabids</taxon>
        <taxon>Malpighiales</taxon>
        <taxon>Salicaceae</taxon>
        <taxon>Saliceae</taxon>
        <taxon>Salix</taxon>
    </lineage>
</organism>
<feature type="domain" description="Sas10 C-terminal" evidence="7">
    <location>
        <begin position="366"/>
        <end position="409"/>
    </location>
</feature>
<feature type="compositionally biased region" description="Basic residues" evidence="6">
    <location>
        <begin position="864"/>
        <end position="899"/>
    </location>
</feature>
<feature type="region of interest" description="Disordered" evidence="6">
    <location>
        <begin position="862"/>
        <end position="922"/>
    </location>
</feature>
<proteinExistence type="inferred from homology"/>
<feature type="compositionally biased region" description="Basic and acidic residues" evidence="6">
    <location>
        <begin position="793"/>
        <end position="803"/>
    </location>
</feature>
<comment type="caution">
    <text evidence="8">The sequence shown here is derived from an EMBL/GenBank/DDBJ whole genome shotgun (WGS) entry which is preliminary data.</text>
</comment>
<dbReference type="PANTHER" id="PTHR13237">
    <property type="entry name" value="SOMETHING ABOUT SILENCING PROTEIN 10-RELATED"/>
    <property type="match status" value="1"/>
</dbReference>
<dbReference type="GO" id="GO:0032040">
    <property type="term" value="C:small-subunit processome"/>
    <property type="evidence" value="ECO:0007669"/>
    <property type="project" value="TreeGrafter"/>
</dbReference>
<feature type="region of interest" description="Disordered" evidence="6">
    <location>
        <begin position="793"/>
        <end position="823"/>
    </location>
</feature>
<evidence type="ECO:0000256" key="2">
    <source>
        <dbReference type="ARBA" id="ARBA00010979"/>
    </source>
</evidence>
<feature type="compositionally biased region" description="Low complexity" evidence="6">
    <location>
        <begin position="256"/>
        <end position="270"/>
    </location>
</feature>
<sequence length="922" mass="103333">MEIISSSAPELVGLLSELNSTLEELENKVNPLLKKVKVEGTVLESGLRYLEGKQLLLLSYCQTITFYLLLKSEGQPVLDHPVIARLVEIKGLMDKMKQLDENLPSELDEFLKKNPGMQTIENLDREGDGPDLASHTVTTDHELSLLPADAQEQAESRDATELLKTESLTGGDRKGGKHKRKNDEVGVQSMEMLKVRAALEEKLKQKGAFSSFSSKPDKAQKHPRPVNGRLESHGDYDDDVVNGEKGNRRLSDGHTSSLGSKKLSKLVISKQNKPKVVSGDDDLPTRDDIGERRRKHELRVLADAGIRTEDDAGIESDKNDDMDEDADSSENDLYKQVKQKRAAKLAAKAEIYTRTSAPPSLPETADGKRHITYQIEKNRGLTRPRNKLTKNPRKKYRLDSSDEALKEEEEEVLKLQRERAKKLSVEDFGLKNDEDESDKEQTLGEISNQGKRAKKARWREEAVDELGTTFGLKKDLNELSRKEQMEIISSSAPELVGLLSELNSTLEELENKVNPLLKKVKVEGTVLESGLRYLEGKQLLLLSYCQTITFYLLLKSEGQPVLDHPVIARLVEIKDLMDKMKQLDENLPSELDEFLKKNPGMQTIENLDREGDGPDLASHTVTKDHELSLLPADAQELAESRDATELLKTESLTGGDRKGGKHKRKNDEVGVQSMEMLKVRAALEEKLKQKGAFSSFSSKPDKAQKHPRPVNGRLESHGDYDDDVVDGEKGNRRLSDGHTSSLGSKKLSKLVISKQNKPKVVSGDDDLPTRDDIGERRRKHELRVLADAGIRTEDDAGIESDKNDDMDEDADSSENDLYEQVKQKRAAKLAAKAEIYTRTSAPPSLPETADGKRHITYQIEKNRGLTRPRNKLTKNPRKKYRTKHDKAQKRRLGQVRQIKKPSGPYGGESSGINARISRSIRL</sequence>
<dbReference type="Pfam" id="PF04000">
    <property type="entry name" value="Sas10_Utp3"/>
    <property type="match status" value="2"/>
</dbReference>
<dbReference type="InterPro" id="IPR007146">
    <property type="entry name" value="Sas10/Utp3/C1D"/>
</dbReference>
<reference evidence="9" key="1">
    <citation type="journal article" date="2019" name="Gigascience">
        <title>De novo genome assembly of the endangered Acer yangbiense, a plant species with extremely small populations endemic to Yunnan Province, China.</title>
        <authorList>
            <person name="Yang J."/>
            <person name="Wariss H.M."/>
            <person name="Tao L."/>
            <person name="Zhang R."/>
            <person name="Yun Q."/>
            <person name="Hollingsworth P."/>
            <person name="Dao Z."/>
            <person name="Luo G."/>
            <person name="Guo H."/>
            <person name="Ma Y."/>
            <person name="Sun W."/>
        </authorList>
    </citation>
    <scope>NUCLEOTIDE SEQUENCE [LARGE SCALE GENOMIC DNA]</scope>
    <source>
        <strain evidence="9">cv. br00</strain>
    </source>
</reference>
<dbReference type="AlphaFoldDB" id="A0A5N5KI53"/>
<keyword evidence="5" id="KW-0175">Coiled coil</keyword>
<keyword evidence="9" id="KW-1185">Reference proteome</keyword>
<feature type="domain" description="Sas10 C-terminal" evidence="7">
    <location>
        <begin position="850"/>
        <end position="922"/>
    </location>
</feature>
<dbReference type="PANTHER" id="PTHR13237:SF8">
    <property type="entry name" value="SOMETHING ABOUT SILENCING PROTEIN 10"/>
    <property type="match status" value="1"/>
</dbReference>
<feature type="coiled-coil region" evidence="5">
    <location>
        <begin position="492"/>
        <end position="519"/>
    </location>
</feature>
<feature type="compositionally biased region" description="Basic and acidic residues" evidence="6">
    <location>
        <begin position="154"/>
        <end position="164"/>
    </location>
</feature>
<comment type="similarity">
    <text evidence="2">Belongs to the SAS10 family.</text>
</comment>
<evidence type="ECO:0000259" key="7">
    <source>
        <dbReference type="Pfam" id="PF09368"/>
    </source>
</evidence>
<feature type="region of interest" description="Disordered" evidence="6">
    <location>
        <begin position="355"/>
        <end position="406"/>
    </location>
</feature>
<evidence type="ECO:0000313" key="9">
    <source>
        <dbReference type="Proteomes" id="UP000326939"/>
    </source>
</evidence>
<evidence type="ECO:0000256" key="3">
    <source>
        <dbReference type="ARBA" id="ARBA00022553"/>
    </source>
</evidence>
<protein>
    <recommendedName>
        <fullName evidence="7">Sas10 C-terminal domain-containing protein</fullName>
    </recommendedName>
</protein>
<dbReference type="Pfam" id="PF09368">
    <property type="entry name" value="Sas10"/>
    <property type="match status" value="2"/>
</dbReference>
<evidence type="ECO:0000256" key="5">
    <source>
        <dbReference type="SAM" id="Coils"/>
    </source>
</evidence>
<accession>A0A5N5KI53</accession>
<keyword evidence="3" id="KW-0597">Phosphoprotein</keyword>
<feature type="region of interest" description="Disordered" evidence="6">
    <location>
        <begin position="691"/>
        <end position="774"/>
    </location>
</feature>
<dbReference type="Proteomes" id="UP000326939">
    <property type="component" value="Chromosome 13"/>
</dbReference>
<evidence type="ECO:0000313" key="8">
    <source>
        <dbReference type="EMBL" id="KAB5530039.1"/>
    </source>
</evidence>